<keyword evidence="3" id="KW-1185">Reference proteome</keyword>
<gene>
    <name evidence="2" type="ORF">AFCDBAGC_2850</name>
</gene>
<feature type="domain" description="HTH cro/C1-type" evidence="1">
    <location>
        <begin position="30"/>
        <end position="84"/>
    </location>
</feature>
<dbReference type="Gene3D" id="1.10.260.40">
    <property type="entry name" value="lambda repressor-like DNA-binding domains"/>
    <property type="match status" value="1"/>
</dbReference>
<proteinExistence type="predicted"/>
<evidence type="ECO:0000259" key="1">
    <source>
        <dbReference type="PROSITE" id="PS50943"/>
    </source>
</evidence>
<dbReference type="EMBL" id="BPQG01000044">
    <property type="protein sequence ID" value="GJD44981.1"/>
    <property type="molecule type" value="Genomic_DNA"/>
</dbReference>
<dbReference type="Pfam" id="PF01381">
    <property type="entry name" value="HTH_3"/>
    <property type="match status" value="1"/>
</dbReference>
<comment type="caution">
    <text evidence="2">The sequence shown here is derived from an EMBL/GenBank/DDBJ whole genome shotgun (WGS) entry which is preliminary data.</text>
</comment>
<sequence>MFRALGGAHARRVMAGQKTDQRDVYVGQRIAEQRRKASLTQRRVAQSFGMSAAQLQKYEKGTNRISAIHLDIFSRMTGVPLDHFFSGMPRDEDHAVEGFADAPQRPLEGGWQSVAEMVARHVAENCSADTRRDFAAAVQALERKLSG</sequence>
<dbReference type="Proteomes" id="UP001055117">
    <property type="component" value="Unassembled WGS sequence"/>
</dbReference>
<dbReference type="SUPFAM" id="SSF47413">
    <property type="entry name" value="lambda repressor-like DNA-binding domains"/>
    <property type="match status" value="1"/>
</dbReference>
<dbReference type="InterPro" id="IPR010982">
    <property type="entry name" value="Lambda_DNA-bd_dom_sf"/>
</dbReference>
<name>A0ABQ4QIX2_9HYPH</name>
<accession>A0ABQ4QIX2</accession>
<dbReference type="CDD" id="cd00093">
    <property type="entry name" value="HTH_XRE"/>
    <property type="match status" value="1"/>
</dbReference>
<reference evidence="2 3" key="1">
    <citation type="journal article" date="2021" name="Front. Microbiol.">
        <title>Comprehensive Comparative Genomics and Phenotyping of Methylobacterium Species.</title>
        <authorList>
            <person name="Alessa O."/>
            <person name="Ogura Y."/>
            <person name="Fujitani Y."/>
            <person name="Takami H."/>
            <person name="Hayashi T."/>
            <person name="Sahin N."/>
            <person name="Tani A."/>
        </authorList>
    </citation>
    <scope>NUCLEOTIDE SEQUENCE [LARGE SCALE GENOMIC DNA]</scope>
    <source>
        <strain evidence="2 3">DSM 23679</strain>
    </source>
</reference>
<dbReference type="InterPro" id="IPR001387">
    <property type="entry name" value="Cro/C1-type_HTH"/>
</dbReference>
<organism evidence="2 3">
    <name type="scientific">Methylobacterium cerastii</name>
    <dbReference type="NCBI Taxonomy" id="932741"/>
    <lineage>
        <taxon>Bacteria</taxon>
        <taxon>Pseudomonadati</taxon>
        <taxon>Pseudomonadota</taxon>
        <taxon>Alphaproteobacteria</taxon>
        <taxon>Hyphomicrobiales</taxon>
        <taxon>Methylobacteriaceae</taxon>
        <taxon>Methylobacterium</taxon>
    </lineage>
</organism>
<dbReference type="PROSITE" id="PS50943">
    <property type="entry name" value="HTH_CROC1"/>
    <property type="match status" value="1"/>
</dbReference>
<protein>
    <recommendedName>
        <fullName evidence="1">HTH cro/C1-type domain-containing protein</fullName>
    </recommendedName>
</protein>
<evidence type="ECO:0000313" key="3">
    <source>
        <dbReference type="Proteomes" id="UP001055117"/>
    </source>
</evidence>
<evidence type="ECO:0000313" key="2">
    <source>
        <dbReference type="EMBL" id="GJD44981.1"/>
    </source>
</evidence>
<dbReference type="SMART" id="SM00530">
    <property type="entry name" value="HTH_XRE"/>
    <property type="match status" value="1"/>
</dbReference>